<gene>
    <name evidence="9" type="ORF">ENQ20_08345</name>
</gene>
<evidence type="ECO:0000313" key="9">
    <source>
        <dbReference type="EMBL" id="HDX31491.1"/>
    </source>
</evidence>
<dbReference type="SUPFAM" id="SSF161098">
    <property type="entry name" value="MetI-like"/>
    <property type="match status" value="1"/>
</dbReference>
<dbReference type="Pfam" id="PF12911">
    <property type="entry name" value="OppC_N"/>
    <property type="match status" value="1"/>
</dbReference>
<dbReference type="EMBL" id="DSMG01000084">
    <property type="protein sequence ID" value="HDX31491.1"/>
    <property type="molecule type" value="Genomic_DNA"/>
</dbReference>
<dbReference type="GO" id="GO:0005886">
    <property type="term" value="C:plasma membrane"/>
    <property type="evidence" value="ECO:0007669"/>
    <property type="project" value="UniProtKB-SubCell"/>
</dbReference>
<dbReference type="InterPro" id="IPR050366">
    <property type="entry name" value="BP-dependent_transpt_permease"/>
</dbReference>
<feature type="transmembrane region" description="Helical" evidence="7">
    <location>
        <begin position="248"/>
        <end position="273"/>
    </location>
</feature>
<dbReference type="GO" id="GO:0055085">
    <property type="term" value="P:transmembrane transport"/>
    <property type="evidence" value="ECO:0007669"/>
    <property type="project" value="InterPro"/>
</dbReference>
<evidence type="ECO:0000256" key="7">
    <source>
        <dbReference type="RuleBase" id="RU363032"/>
    </source>
</evidence>
<keyword evidence="3" id="KW-1003">Cell membrane</keyword>
<evidence type="ECO:0000256" key="1">
    <source>
        <dbReference type="ARBA" id="ARBA00004651"/>
    </source>
</evidence>
<evidence type="ECO:0000256" key="3">
    <source>
        <dbReference type="ARBA" id="ARBA00022475"/>
    </source>
</evidence>
<keyword evidence="4 7" id="KW-0812">Transmembrane</keyword>
<feature type="transmembrane region" description="Helical" evidence="7">
    <location>
        <begin position="144"/>
        <end position="164"/>
    </location>
</feature>
<evidence type="ECO:0000259" key="8">
    <source>
        <dbReference type="PROSITE" id="PS50928"/>
    </source>
</evidence>
<keyword evidence="6 7" id="KW-0472">Membrane</keyword>
<dbReference type="InterPro" id="IPR000515">
    <property type="entry name" value="MetI-like"/>
</dbReference>
<dbReference type="PANTHER" id="PTHR43386">
    <property type="entry name" value="OLIGOPEPTIDE TRANSPORT SYSTEM PERMEASE PROTEIN APPC"/>
    <property type="match status" value="1"/>
</dbReference>
<dbReference type="Gene3D" id="1.10.3720.10">
    <property type="entry name" value="MetI-like"/>
    <property type="match status" value="1"/>
</dbReference>
<dbReference type="InterPro" id="IPR025966">
    <property type="entry name" value="OppC_N"/>
</dbReference>
<dbReference type="PROSITE" id="PS50928">
    <property type="entry name" value="ABC_TM1"/>
    <property type="match status" value="1"/>
</dbReference>
<keyword evidence="5 7" id="KW-1133">Transmembrane helix</keyword>
<comment type="subcellular location">
    <subcellularLocation>
        <location evidence="1 7">Cell membrane</location>
        <topology evidence="1 7">Multi-pass membrane protein</topology>
    </subcellularLocation>
</comment>
<evidence type="ECO:0000256" key="4">
    <source>
        <dbReference type="ARBA" id="ARBA00022692"/>
    </source>
</evidence>
<comment type="caution">
    <text evidence="9">The sequence shown here is derived from an EMBL/GenBank/DDBJ whole genome shotgun (WGS) entry which is preliminary data.</text>
</comment>
<dbReference type="CDD" id="cd06261">
    <property type="entry name" value="TM_PBP2"/>
    <property type="match status" value="1"/>
</dbReference>
<comment type="similarity">
    <text evidence="7">Belongs to the binding-protein-dependent transport system permease family.</text>
</comment>
<sequence length="333" mass="35813">MAATAQPIALDKIPREGHEESQFQIVMRRFLRHRLAVASLIFIIIMFIAALLAPVISPFPRDAIDIAVTARPGPPGTIGSGGQLHPLGVDHLGRDLFTRLLYGARVSLSIAFIVVLLSEMVGVILGATAGFLGGWFDTIISRTVEFLLSIPTLPILLITASILIRTDAQLPVPAFVTNGVAWMLAAPAQEANKVIVLMFILIVLGWTGAARLMRGMALTLRNQDFVEALRAVGASNARIMFRHIIPNGLAPILVNASLGLAGIVIAEATLSFLGVGVQEPTPSWGNMLSAAQSYMFQHPWLPLVPGIPLCLLTISFNFVGDGLRDALDPRLKR</sequence>
<feature type="transmembrane region" description="Helical" evidence="7">
    <location>
        <begin position="35"/>
        <end position="56"/>
    </location>
</feature>
<dbReference type="InterPro" id="IPR035906">
    <property type="entry name" value="MetI-like_sf"/>
</dbReference>
<evidence type="ECO:0000256" key="5">
    <source>
        <dbReference type="ARBA" id="ARBA00022989"/>
    </source>
</evidence>
<organism evidence="9">
    <name type="scientific">Caldilinea aerophila</name>
    <dbReference type="NCBI Taxonomy" id="133453"/>
    <lineage>
        <taxon>Bacteria</taxon>
        <taxon>Bacillati</taxon>
        <taxon>Chloroflexota</taxon>
        <taxon>Caldilineae</taxon>
        <taxon>Caldilineales</taxon>
        <taxon>Caldilineaceae</taxon>
        <taxon>Caldilinea</taxon>
    </lineage>
</organism>
<evidence type="ECO:0000256" key="6">
    <source>
        <dbReference type="ARBA" id="ARBA00023136"/>
    </source>
</evidence>
<keyword evidence="2 7" id="KW-0813">Transport</keyword>
<evidence type="ECO:0000256" key="2">
    <source>
        <dbReference type="ARBA" id="ARBA00022448"/>
    </source>
</evidence>
<reference evidence="9" key="1">
    <citation type="journal article" date="2020" name="mSystems">
        <title>Genome- and Community-Level Interaction Insights into Carbon Utilization and Element Cycling Functions of Hydrothermarchaeota in Hydrothermal Sediment.</title>
        <authorList>
            <person name="Zhou Z."/>
            <person name="Liu Y."/>
            <person name="Xu W."/>
            <person name="Pan J."/>
            <person name="Luo Z.H."/>
            <person name="Li M."/>
        </authorList>
    </citation>
    <scope>NUCLEOTIDE SEQUENCE [LARGE SCALE GENOMIC DNA]</scope>
    <source>
        <strain evidence="9">SpSt-289</strain>
    </source>
</reference>
<proteinExistence type="inferred from homology"/>
<feature type="transmembrane region" description="Helical" evidence="7">
    <location>
        <begin position="106"/>
        <end position="132"/>
    </location>
</feature>
<accession>A0A7C1FTY7</accession>
<dbReference type="PANTHER" id="PTHR43386:SF23">
    <property type="entry name" value="ABC TRANSPORTER"/>
    <property type="match status" value="1"/>
</dbReference>
<feature type="transmembrane region" description="Helical" evidence="7">
    <location>
        <begin position="194"/>
        <end position="213"/>
    </location>
</feature>
<dbReference type="Pfam" id="PF00528">
    <property type="entry name" value="BPD_transp_1"/>
    <property type="match status" value="1"/>
</dbReference>
<name>A0A7C1FTY7_9CHLR</name>
<protein>
    <submittedName>
        <fullName evidence="9">ABC transporter permease</fullName>
    </submittedName>
</protein>
<feature type="transmembrane region" description="Helical" evidence="7">
    <location>
        <begin position="303"/>
        <end position="323"/>
    </location>
</feature>
<dbReference type="AlphaFoldDB" id="A0A7C1FTY7"/>
<feature type="domain" description="ABC transmembrane type-1" evidence="8">
    <location>
        <begin position="104"/>
        <end position="320"/>
    </location>
</feature>